<dbReference type="InterPro" id="IPR001633">
    <property type="entry name" value="EAL_dom"/>
</dbReference>
<dbReference type="STRING" id="23.BEL05_13610"/>
<organism evidence="3 4">
    <name type="scientific">Shewanella colwelliana</name>
    <name type="common">Alteromonas colwelliana</name>
    <dbReference type="NCBI Taxonomy" id="23"/>
    <lineage>
        <taxon>Bacteria</taxon>
        <taxon>Pseudomonadati</taxon>
        <taxon>Pseudomonadota</taxon>
        <taxon>Gammaproteobacteria</taxon>
        <taxon>Alteromonadales</taxon>
        <taxon>Shewanellaceae</taxon>
        <taxon>Shewanella</taxon>
    </lineage>
</organism>
<feature type="domain" description="EAL" evidence="1">
    <location>
        <begin position="387"/>
        <end position="641"/>
    </location>
</feature>
<dbReference type="InterPro" id="IPR029016">
    <property type="entry name" value="GAF-like_dom_sf"/>
</dbReference>
<dbReference type="PROSITE" id="PS50883">
    <property type="entry name" value="EAL"/>
    <property type="match status" value="1"/>
</dbReference>
<dbReference type="SMART" id="SM00267">
    <property type="entry name" value="GGDEF"/>
    <property type="match status" value="1"/>
</dbReference>
<dbReference type="GO" id="GO:0071111">
    <property type="term" value="F:cyclic-guanylate-specific phosphodiesterase activity"/>
    <property type="evidence" value="ECO:0007669"/>
    <property type="project" value="InterPro"/>
</dbReference>
<dbReference type="SUPFAM" id="SSF141868">
    <property type="entry name" value="EAL domain-like"/>
    <property type="match status" value="1"/>
</dbReference>
<dbReference type="Pfam" id="PF13185">
    <property type="entry name" value="GAF_2"/>
    <property type="match status" value="1"/>
</dbReference>
<dbReference type="InterPro" id="IPR043128">
    <property type="entry name" value="Rev_trsase/Diguanyl_cyclase"/>
</dbReference>
<dbReference type="CDD" id="cd01949">
    <property type="entry name" value="GGDEF"/>
    <property type="match status" value="1"/>
</dbReference>
<evidence type="ECO:0000313" key="4">
    <source>
        <dbReference type="Proteomes" id="UP000095230"/>
    </source>
</evidence>
<dbReference type="InterPro" id="IPR029787">
    <property type="entry name" value="Nucleotide_cyclase"/>
</dbReference>
<dbReference type="Gene3D" id="3.20.20.450">
    <property type="entry name" value="EAL domain"/>
    <property type="match status" value="1"/>
</dbReference>
<dbReference type="RefSeq" id="WP_069671480.1">
    <property type="nucleotide sequence ID" value="NZ_MCBT01000043.1"/>
</dbReference>
<dbReference type="InterPro" id="IPR035919">
    <property type="entry name" value="EAL_sf"/>
</dbReference>
<dbReference type="InterPro" id="IPR000160">
    <property type="entry name" value="GGDEF_dom"/>
</dbReference>
<accession>A0A1E5IRX3</accession>
<dbReference type="Pfam" id="PF00990">
    <property type="entry name" value="GGDEF"/>
    <property type="match status" value="1"/>
</dbReference>
<dbReference type="Gene3D" id="3.30.70.270">
    <property type="match status" value="1"/>
</dbReference>
<comment type="caution">
    <text evidence="3">The sequence shown here is derived from an EMBL/GenBank/DDBJ whole genome shotgun (WGS) entry which is preliminary data.</text>
</comment>
<proteinExistence type="predicted"/>
<evidence type="ECO:0000313" key="3">
    <source>
        <dbReference type="EMBL" id="OEG73301.1"/>
    </source>
</evidence>
<dbReference type="SMART" id="SM00052">
    <property type="entry name" value="EAL"/>
    <property type="match status" value="1"/>
</dbReference>
<dbReference type="AlphaFoldDB" id="A0A1E5IRX3"/>
<dbReference type="PANTHER" id="PTHR33121:SF71">
    <property type="entry name" value="OXYGEN SENSOR PROTEIN DOSP"/>
    <property type="match status" value="1"/>
</dbReference>
<name>A0A1E5IRX3_SHECO</name>
<evidence type="ECO:0000259" key="1">
    <source>
        <dbReference type="PROSITE" id="PS50883"/>
    </source>
</evidence>
<dbReference type="Proteomes" id="UP000095230">
    <property type="component" value="Unassembled WGS sequence"/>
</dbReference>
<feature type="domain" description="GGDEF" evidence="2">
    <location>
        <begin position="248"/>
        <end position="379"/>
    </location>
</feature>
<dbReference type="SUPFAM" id="SSF55781">
    <property type="entry name" value="GAF domain-like"/>
    <property type="match status" value="1"/>
</dbReference>
<dbReference type="SUPFAM" id="SSF55073">
    <property type="entry name" value="Nucleotide cyclase"/>
    <property type="match status" value="1"/>
</dbReference>
<dbReference type="InterPro" id="IPR050706">
    <property type="entry name" value="Cyclic-di-GMP_PDE-like"/>
</dbReference>
<dbReference type="Pfam" id="PF00563">
    <property type="entry name" value="EAL"/>
    <property type="match status" value="1"/>
</dbReference>
<dbReference type="PANTHER" id="PTHR33121">
    <property type="entry name" value="CYCLIC DI-GMP PHOSPHODIESTERASE PDEF"/>
    <property type="match status" value="1"/>
</dbReference>
<dbReference type="OrthoDB" id="9804951at2"/>
<protein>
    <submittedName>
        <fullName evidence="3">Diguanylate cyclase</fullName>
    </submittedName>
</protein>
<evidence type="ECO:0000259" key="2">
    <source>
        <dbReference type="PROSITE" id="PS50887"/>
    </source>
</evidence>
<dbReference type="InterPro" id="IPR003018">
    <property type="entry name" value="GAF"/>
</dbReference>
<dbReference type="EMBL" id="MCBT01000043">
    <property type="protein sequence ID" value="OEG73301.1"/>
    <property type="molecule type" value="Genomic_DNA"/>
</dbReference>
<reference evidence="3 4" key="1">
    <citation type="submission" date="2016-07" db="EMBL/GenBank/DDBJ databases">
        <title>Whole-genome of two Shewanella species isolated from a digestive organ of sea cucumber Apostichopus japonicus Selenka 1867.</title>
        <authorList>
            <person name="Hong H.-H."/>
            <person name="Choi H."/>
            <person name="Cheon S."/>
            <person name="Oh J.-S."/>
            <person name="Lee H.-G."/>
            <person name="Park C."/>
        </authorList>
    </citation>
    <scope>NUCLEOTIDE SEQUENCE [LARGE SCALE GENOMIC DNA]</scope>
    <source>
        <strain evidence="3 4">CSB03KR</strain>
    </source>
</reference>
<dbReference type="Gene3D" id="3.30.450.40">
    <property type="match status" value="1"/>
</dbReference>
<dbReference type="CDD" id="cd01948">
    <property type="entry name" value="EAL"/>
    <property type="match status" value="1"/>
</dbReference>
<dbReference type="PROSITE" id="PS50887">
    <property type="entry name" value="GGDEF"/>
    <property type="match status" value="1"/>
</dbReference>
<dbReference type="SMART" id="SM00065">
    <property type="entry name" value="GAF"/>
    <property type="match status" value="1"/>
</dbReference>
<dbReference type="NCBIfam" id="TIGR00254">
    <property type="entry name" value="GGDEF"/>
    <property type="match status" value="1"/>
</dbReference>
<gene>
    <name evidence="3" type="ORF">BEL05_13610</name>
</gene>
<sequence length="644" mass="72869">MPYRNTLQQLQHEHLFSHIHIDTAQIDVPEEMFNGWQQTLDLLSEIVDTPAVLIMRVTDKQISVFTSSRSQGNPYKQHDNENLGHGLYCETVISEQRELHVPNALKDKDWDNNPDIKLGMIAYCGLPLTWPDSSAFGTLCMLDNKEREYSKAFRHLLERFQSALNANLASLYEHAKLQHLNVVLENNVQQRTSDLAKLSKKLIHEIESRAAIEHSLEYHKSFDALTGLPNRLGFISALAQQLSQPTPPKVNVIYFGLRNFKSVNDSYGYVVGDKILQLFSQRIKRLLSNATLFARIAGAEFVIAHTCNEDGDLSLINQINNCNNTPFTIGQFTINIPCCIGIAQAPTDTDDPSELVQKAGAAMSISKAEGTPYSFFTKQTQSTIEKRYLLESHLVDALKNKELSLQYQPLVSLRSKEIIGAEALLRWNNPILGSVPPDKFISLAEHNGQIIDIGNFVLHTALSQAAQWRLQRNSNFRIAINISPLQFRDTNFAEHISNLLALYRLPANCLELEITEGILLQDEEIAKRTISQLQRLGIRISLDDFGTGYSSLSYLQKYAFNTLKIDRCFITNLEKNIQDRELTKAIIAMSKKLNMNVIAEGVESEAQDLFIRDEDCDYGQGYLYGKPADADMFEQRYISRNASH</sequence>